<protein>
    <submittedName>
        <fullName evidence="1 2">Uncharacterized protein</fullName>
    </submittedName>
</protein>
<evidence type="ECO:0000313" key="3">
    <source>
        <dbReference type="Proteomes" id="UP000002051"/>
    </source>
</evidence>
<evidence type="ECO:0000313" key="1">
    <source>
        <dbReference type="EMBL" id="AES62068.1"/>
    </source>
</evidence>
<keyword evidence="3" id="KW-1185">Reference proteome</keyword>
<reference evidence="1 3" key="1">
    <citation type="journal article" date="2011" name="Nature">
        <title>The Medicago genome provides insight into the evolution of rhizobial symbioses.</title>
        <authorList>
            <person name="Young N.D."/>
            <person name="Debelle F."/>
            <person name="Oldroyd G.E."/>
            <person name="Geurts R."/>
            <person name="Cannon S.B."/>
            <person name="Udvardi M.K."/>
            <person name="Benedito V.A."/>
            <person name="Mayer K.F."/>
            <person name="Gouzy J."/>
            <person name="Schoof H."/>
            <person name="Van de Peer Y."/>
            <person name="Proost S."/>
            <person name="Cook D.R."/>
            <person name="Meyers B.C."/>
            <person name="Spannagl M."/>
            <person name="Cheung F."/>
            <person name="De Mita S."/>
            <person name="Krishnakumar V."/>
            <person name="Gundlach H."/>
            <person name="Zhou S."/>
            <person name="Mudge J."/>
            <person name="Bharti A.K."/>
            <person name="Murray J.D."/>
            <person name="Naoumkina M.A."/>
            <person name="Rosen B."/>
            <person name="Silverstein K.A."/>
            <person name="Tang H."/>
            <person name="Rombauts S."/>
            <person name="Zhao P.X."/>
            <person name="Zhou P."/>
            <person name="Barbe V."/>
            <person name="Bardou P."/>
            <person name="Bechner M."/>
            <person name="Bellec A."/>
            <person name="Berger A."/>
            <person name="Berges H."/>
            <person name="Bidwell S."/>
            <person name="Bisseling T."/>
            <person name="Choisne N."/>
            <person name="Couloux A."/>
            <person name="Denny R."/>
            <person name="Deshpande S."/>
            <person name="Dai X."/>
            <person name="Doyle J.J."/>
            <person name="Dudez A.M."/>
            <person name="Farmer A.D."/>
            <person name="Fouteau S."/>
            <person name="Franken C."/>
            <person name="Gibelin C."/>
            <person name="Gish J."/>
            <person name="Goldstein S."/>
            <person name="Gonzalez A.J."/>
            <person name="Green P.J."/>
            <person name="Hallab A."/>
            <person name="Hartog M."/>
            <person name="Hua A."/>
            <person name="Humphray S.J."/>
            <person name="Jeong D.H."/>
            <person name="Jing Y."/>
            <person name="Jocker A."/>
            <person name="Kenton S.M."/>
            <person name="Kim D.J."/>
            <person name="Klee K."/>
            <person name="Lai H."/>
            <person name="Lang C."/>
            <person name="Lin S."/>
            <person name="Macmil S.L."/>
            <person name="Magdelenat G."/>
            <person name="Matthews L."/>
            <person name="McCorrison J."/>
            <person name="Monaghan E.L."/>
            <person name="Mun J.H."/>
            <person name="Najar F.Z."/>
            <person name="Nicholson C."/>
            <person name="Noirot C."/>
            <person name="O'Bleness M."/>
            <person name="Paule C.R."/>
            <person name="Poulain J."/>
            <person name="Prion F."/>
            <person name="Qin B."/>
            <person name="Qu C."/>
            <person name="Retzel E.F."/>
            <person name="Riddle C."/>
            <person name="Sallet E."/>
            <person name="Samain S."/>
            <person name="Samson N."/>
            <person name="Sanders I."/>
            <person name="Saurat O."/>
            <person name="Scarpelli C."/>
            <person name="Schiex T."/>
            <person name="Segurens B."/>
            <person name="Severin A.J."/>
            <person name="Sherrier D.J."/>
            <person name="Shi R."/>
            <person name="Sims S."/>
            <person name="Singer S.R."/>
            <person name="Sinharoy S."/>
            <person name="Sterck L."/>
            <person name="Viollet A."/>
            <person name="Wang B.B."/>
            <person name="Wang K."/>
            <person name="Wang M."/>
            <person name="Wang X."/>
            <person name="Warfsmann J."/>
            <person name="Weissenbach J."/>
            <person name="White D.D."/>
            <person name="White J.D."/>
            <person name="Wiley G.B."/>
            <person name="Wincker P."/>
            <person name="Xing Y."/>
            <person name="Yang L."/>
            <person name="Yao Z."/>
            <person name="Ying F."/>
            <person name="Zhai J."/>
            <person name="Zhou L."/>
            <person name="Zuber A."/>
            <person name="Denarie J."/>
            <person name="Dixon R.A."/>
            <person name="May G.D."/>
            <person name="Schwartz D.C."/>
            <person name="Rogers J."/>
            <person name="Quetier F."/>
            <person name="Town C.D."/>
            <person name="Roe B.A."/>
        </authorList>
    </citation>
    <scope>NUCLEOTIDE SEQUENCE [LARGE SCALE GENOMIC DNA]</scope>
    <source>
        <strain evidence="1">A17</strain>
        <strain evidence="2 3">cv. Jemalong A17</strain>
    </source>
</reference>
<proteinExistence type="predicted"/>
<dbReference type="EMBL" id="CM001217">
    <property type="protein sequence ID" value="AES62068.1"/>
    <property type="molecule type" value="Genomic_DNA"/>
</dbReference>
<evidence type="ECO:0000313" key="2">
    <source>
        <dbReference type="EnsemblPlants" id="AES62068"/>
    </source>
</evidence>
<dbReference type="EnsemblPlants" id="AES62068">
    <property type="protein sequence ID" value="AES62068"/>
    <property type="gene ID" value="MTR_1g093360"/>
</dbReference>
<gene>
    <name evidence="1" type="ordered locus">MTR_1g093360</name>
</gene>
<sequence>MGIVGILSWYDDNLGRAVRFGSRGDAWWWTGDRRNGKAIINSHTQLEVPGFELRS</sequence>
<reference evidence="2" key="3">
    <citation type="submission" date="2015-04" db="UniProtKB">
        <authorList>
            <consortium name="EnsemblPlants"/>
        </authorList>
    </citation>
    <scope>IDENTIFICATION</scope>
    <source>
        <strain evidence="2">cv. Jemalong A17</strain>
    </source>
</reference>
<organism evidence="1 3">
    <name type="scientific">Medicago truncatula</name>
    <name type="common">Barrel medic</name>
    <name type="synonym">Medicago tribuloides</name>
    <dbReference type="NCBI Taxonomy" id="3880"/>
    <lineage>
        <taxon>Eukaryota</taxon>
        <taxon>Viridiplantae</taxon>
        <taxon>Streptophyta</taxon>
        <taxon>Embryophyta</taxon>
        <taxon>Tracheophyta</taxon>
        <taxon>Spermatophyta</taxon>
        <taxon>Magnoliopsida</taxon>
        <taxon>eudicotyledons</taxon>
        <taxon>Gunneridae</taxon>
        <taxon>Pentapetalae</taxon>
        <taxon>rosids</taxon>
        <taxon>fabids</taxon>
        <taxon>Fabales</taxon>
        <taxon>Fabaceae</taxon>
        <taxon>Papilionoideae</taxon>
        <taxon>50 kb inversion clade</taxon>
        <taxon>NPAAA clade</taxon>
        <taxon>Hologalegina</taxon>
        <taxon>IRL clade</taxon>
        <taxon>Trifolieae</taxon>
        <taxon>Medicago</taxon>
    </lineage>
</organism>
<name>G7I487_MEDTR</name>
<dbReference type="AlphaFoldDB" id="G7I487"/>
<dbReference type="HOGENOM" id="CLU_3035327_0_0_1"/>
<accession>G7I487</accession>
<dbReference type="Proteomes" id="UP000002051">
    <property type="component" value="Unassembled WGS sequence"/>
</dbReference>
<reference evidence="1 3" key="2">
    <citation type="journal article" date="2014" name="BMC Genomics">
        <title>An improved genome release (version Mt4.0) for the model legume Medicago truncatula.</title>
        <authorList>
            <person name="Tang H."/>
            <person name="Krishnakumar V."/>
            <person name="Bidwell S."/>
            <person name="Rosen B."/>
            <person name="Chan A."/>
            <person name="Zhou S."/>
            <person name="Gentzbittel L."/>
            <person name="Childs K.L."/>
            <person name="Yandell M."/>
            <person name="Gundlach H."/>
            <person name="Mayer K.F."/>
            <person name="Schwartz D.C."/>
            <person name="Town C.D."/>
        </authorList>
    </citation>
    <scope>GENOME REANNOTATION</scope>
    <source>
        <strain evidence="2 3">cv. Jemalong A17</strain>
    </source>
</reference>
<dbReference type="PaxDb" id="3880-AES62068"/>